<name>A0A0S3R6B9_PHAAN</name>
<dbReference type="Proteomes" id="UP000291084">
    <property type="component" value="Chromosome 1"/>
</dbReference>
<keyword evidence="2" id="KW-1185">Reference proteome</keyword>
<sequence>GEKKKKQEKEDTYKVKQQHLSVSQLGRPKVVKIFLIAIHNPRRTFIHIISLLLTVMPTKRVPSYCCPRIRHMAPTDFFGL</sequence>
<proteinExistence type="predicted"/>
<reference evidence="1 2" key="1">
    <citation type="journal article" date="2015" name="Sci. Rep.">
        <title>The power of single molecule real-time sequencing technology in the de novo assembly of a eukaryotic genome.</title>
        <authorList>
            <person name="Sakai H."/>
            <person name="Naito K."/>
            <person name="Ogiso-Tanaka E."/>
            <person name="Takahashi Y."/>
            <person name="Iseki K."/>
            <person name="Muto C."/>
            <person name="Satou K."/>
            <person name="Teruya K."/>
            <person name="Shiroma A."/>
            <person name="Shimoji M."/>
            <person name="Hirano T."/>
            <person name="Itoh T."/>
            <person name="Kaga A."/>
            <person name="Tomooka N."/>
        </authorList>
    </citation>
    <scope>NUCLEOTIDE SEQUENCE [LARGE SCALE GENOMIC DNA]</scope>
    <source>
        <strain evidence="2">cv. Shumari</strain>
    </source>
</reference>
<protein>
    <submittedName>
        <fullName evidence="1">Uncharacterized protein</fullName>
    </submittedName>
</protein>
<dbReference type="EMBL" id="AP015034">
    <property type="protein sequence ID" value="BAT76051.1"/>
    <property type="molecule type" value="Genomic_DNA"/>
</dbReference>
<dbReference type="AlphaFoldDB" id="A0A0S3R6B9"/>
<evidence type="ECO:0000313" key="1">
    <source>
        <dbReference type="EMBL" id="BAT76051.1"/>
    </source>
</evidence>
<feature type="non-terminal residue" evidence="1">
    <location>
        <position position="1"/>
    </location>
</feature>
<evidence type="ECO:0000313" key="2">
    <source>
        <dbReference type="Proteomes" id="UP000291084"/>
    </source>
</evidence>
<organism evidence="1 2">
    <name type="scientific">Vigna angularis var. angularis</name>
    <dbReference type="NCBI Taxonomy" id="157739"/>
    <lineage>
        <taxon>Eukaryota</taxon>
        <taxon>Viridiplantae</taxon>
        <taxon>Streptophyta</taxon>
        <taxon>Embryophyta</taxon>
        <taxon>Tracheophyta</taxon>
        <taxon>Spermatophyta</taxon>
        <taxon>Magnoliopsida</taxon>
        <taxon>eudicotyledons</taxon>
        <taxon>Gunneridae</taxon>
        <taxon>Pentapetalae</taxon>
        <taxon>rosids</taxon>
        <taxon>fabids</taxon>
        <taxon>Fabales</taxon>
        <taxon>Fabaceae</taxon>
        <taxon>Papilionoideae</taxon>
        <taxon>50 kb inversion clade</taxon>
        <taxon>NPAAA clade</taxon>
        <taxon>indigoferoid/millettioid clade</taxon>
        <taxon>Phaseoleae</taxon>
        <taxon>Vigna</taxon>
    </lineage>
</organism>
<accession>A0A0S3R6B9</accession>
<gene>
    <name evidence="1" type="primary">Vigan.01G400600</name>
    <name evidence="1" type="ORF">VIGAN_01400600</name>
</gene>